<organism evidence="1">
    <name type="scientific">Anguilla anguilla</name>
    <name type="common">European freshwater eel</name>
    <name type="synonym">Muraena anguilla</name>
    <dbReference type="NCBI Taxonomy" id="7936"/>
    <lineage>
        <taxon>Eukaryota</taxon>
        <taxon>Metazoa</taxon>
        <taxon>Chordata</taxon>
        <taxon>Craniata</taxon>
        <taxon>Vertebrata</taxon>
        <taxon>Euteleostomi</taxon>
        <taxon>Actinopterygii</taxon>
        <taxon>Neopterygii</taxon>
        <taxon>Teleostei</taxon>
        <taxon>Anguilliformes</taxon>
        <taxon>Anguillidae</taxon>
        <taxon>Anguilla</taxon>
    </lineage>
</organism>
<accession>A0A0E9V2X6</accession>
<dbReference type="EMBL" id="GBXM01036195">
    <property type="protein sequence ID" value="JAH72382.1"/>
    <property type="molecule type" value="Transcribed_RNA"/>
</dbReference>
<dbReference type="AlphaFoldDB" id="A0A0E9V2X6"/>
<name>A0A0E9V2X6_ANGAN</name>
<reference evidence="1" key="2">
    <citation type="journal article" date="2015" name="Fish Shellfish Immunol.">
        <title>Early steps in the European eel (Anguilla anguilla)-Vibrio vulnificus interaction in the gills: Role of the RtxA13 toxin.</title>
        <authorList>
            <person name="Callol A."/>
            <person name="Pajuelo D."/>
            <person name="Ebbesson L."/>
            <person name="Teles M."/>
            <person name="MacKenzie S."/>
            <person name="Amaro C."/>
        </authorList>
    </citation>
    <scope>NUCLEOTIDE SEQUENCE</scope>
</reference>
<evidence type="ECO:0000313" key="1">
    <source>
        <dbReference type="EMBL" id="JAH72382.1"/>
    </source>
</evidence>
<proteinExistence type="predicted"/>
<sequence>MHIAAITQNPTAHRTHLLDI</sequence>
<reference evidence="1" key="1">
    <citation type="submission" date="2014-11" db="EMBL/GenBank/DDBJ databases">
        <authorList>
            <person name="Amaro Gonzalez C."/>
        </authorList>
    </citation>
    <scope>NUCLEOTIDE SEQUENCE</scope>
</reference>
<protein>
    <submittedName>
        <fullName evidence="1">Uncharacterized protein</fullName>
    </submittedName>
</protein>